<proteinExistence type="inferred from homology"/>
<dbReference type="InterPro" id="IPR020937">
    <property type="entry name" value="SecA_CS"/>
</dbReference>
<dbReference type="SUPFAM" id="SSF52540">
    <property type="entry name" value="P-loop containing nucleoside triphosphate hydrolases"/>
    <property type="match status" value="2"/>
</dbReference>
<evidence type="ECO:0000256" key="10">
    <source>
        <dbReference type="ARBA" id="ARBA00023010"/>
    </source>
</evidence>
<dbReference type="AlphaFoldDB" id="A0A2H0UWG6"/>
<dbReference type="PRINTS" id="PR00906">
    <property type="entry name" value="SECA"/>
</dbReference>
<dbReference type="InterPro" id="IPR011116">
    <property type="entry name" value="SecA_Wing/Scaffold"/>
</dbReference>
<feature type="domain" description="Helicase C-terminal" evidence="16">
    <location>
        <begin position="449"/>
        <end position="650"/>
    </location>
</feature>
<dbReference type="NCBIfam" id="NF009538">
    <property type="entry name" value="PRK12904.1"/>
    <property type="match status" value="1"/>
</dbReference>
<dbReference type="SUPFAM" id="SSF81886">
    <property type="entry name" value="Helical scaffold and wing domains of SecA"/>
    <property type="match status" value="1"/>
</dbReference>
<evidence type="ECO:0000256" key="4">
    <source>
        <dbReference type="ARBA" id="ARBA00022475"/>
    </source>
</evidence>
<evidence type="ECO:0000256" key="14">
    <source>
        <dbReference type="SAM" id="Coils"/>
    </source>
</evidence>
<comment type="subunit">
    <text evidence="12">Monomer and homodimer. Part of the essential Sec protein translocation apparatus which comprises SecA, SecYEG and auxiliary proteins SecDF. Other proteins may also be involved.</text>
</comment>
<dbReference type="InterPro" id="IPR011130">
    <property type="entry name" value="SecA_preprotein_X-link_dom"/>
</dbReference>
<keyword evidence="4 12" id="KW-1003">Cell membrane</keyword>
<dbReference type="SUPFAM" id="SSF81767">
    <property type="entry name" value="Pre-protein crosslinking domain of SecA"/>
    <property type="match status" value="1"/>
</dbReference>
<dbReference type="GO" id="GO:0005524">
    <property type="term" value="F:ATP binding"/>
    <property type="evidence" value="ECO:0007669"/>
    <property type="project" value="UniProtKB-UniRule"/>
</dbReference>
<dbReference type="InterPro" id="IPR014001">
    <property type="entry name" value="Helicase_ATP-bd"/>
</dbReference>
<dbReference type="GO" id="GO:0031522">
    <property type="term" value="C:cell envelope Sec protein transport complex"/>
    <property type="evidence" value="ECO:0007669"/>
    <property type="project" value="TreeGrafter"/>
</dbReference>
<comment type="similarity">
    <text evidence="2 12 13">Belongs to the SecA family.</text>
</comment>
<dbReference type="Pfam" id="PF01043">
    <property type="entry name" value="SecA_PP_bind"/>
    <property type="match status" value="1"/>
</dbReference>
<dbReference type="HAMAP" id="MF_01382">
    <property type="entry name" value="SecA"/>
    <property type="match status" value="1"/>
</dbReference>
<keyword evidence="6 12" id="KW-0547">Nucleotide-binding</keyword>
<dbReference type="EMBL" id="PFAX01000025">
    <property type="protein sequence ID" value="PIR90430.1"/>
    <property type="molecule type" value="Genomic_DNA"/>
</dbReference>
<keyword evidence="3 12" id="KW-0813">Transport</keyword>
<feature type="domain" description="Helicase ATP-binding" evidence="15">
    <location>
        <begin position="87"/>
        <end position="280"/>
    </location>
</feature>
<dbReference type="PANTHER" id="PTHR30612:SF0">
    <property type="entry name" value="CHLOROPLAST PROTEIN-TRANSPORTING ATPASE"/>
    <property type="match status" value="1"/>
</dbReference>
<evidence type="ECO:0000256" key="2">
    <source>
        <dbReference type="ARBA" id="ARBA00007650"/>
    </source>
</evidence>
<dbReference type="InterPro" id="IPR036670">
    <property type="entry name" value="SecA_X-link_sf"/>
</dbReference>
<dbReference type="FunFam" id="3.40.50.300:FF:000113">
    <property type="entry name" value="Preprotein translocase subunit SecA"/>
    <property type="match status" value="1"/>
</dbReference>
<dbReference type="PROSITE" id="PS51192">
    <property type="entry name" value="HELICASE_ATP_BIND_1"/>
    <property type="match status" value="1"/>
</dbReference>
<reference evidence="19" key="1">
    <citation type="submission" date="2017-09" db="EMBL/GenBank/DDBJ databases">
        <title>Depth-based differentiation of microbial function through sediment-hosted aquifers and enrichment of novel symbionts in the deep terrestrial subsurface.</title>
        <authorList>
            <person name="Probst A.J."/>
            <person name="Ladd B."/>
            <person name="Jarett J.K."/>
            <person name="Geller-Mcgrath D.E."/>
            <person name="Sieber C.M.K."/>
            <person name="Emerson J.B."/>
            <person name="Anantharaman K."/>
            <person name="Thomas B.C."/>
            <person name="Malmstrom R."/>
            <person name="Stieglmeier M."/>
            <person name="Klingl A."/>
            <person name="Woyke T."/>
            <person name="Ryan C.M."/>
            <person name="Banfield J.F."/>
        </authorList>
    </citation>
    <scope>NUCLEOTIDE SEQUENCE [LARGE SCALE GENOMIC DNA]</scope>
</reference>
<dbReference type="NCBIfam" id="TIGR00963">
    <property type="entry name" value="secA"/>
    <property type="match status" value="1"/>
</dbReference>
<dbReference type="InterPro" id="IPR014018">
    <property type="entry name" value="SecA_motor_DEAD"/>
</dbReference>
<accession>A0A2H0UWG6</accession>
<evidence type="ECO:0000256" key="13">
    <source>
        <dbReference type="RuleBase" id="RU003874"/>
    </source>
</evidence>
<evidence type="ECO:0000256" key="6">
    <source>
        <dbReference type="ARBA" id="ARBA00022741"/>
    </source>
</evidence>
<dbReference type="InterPro" id="IPR001650">
    <property type="entry name" value="Helicase_C-like"/>
</dbReference>
<keyword evidence="5 12" id="KW-0963">Cytoplasm</keyword>
<dbReference type="Pfam" id="PF07517">
    <property type="entry name" value="SecA_DEAD"/>
    <property type="match status" value="1"/>
</dbReference>
<dbReference type="InterPro" id="IPR036266">
    <property type="entry name" value="SecA_Wing/Scaffold_sf"/>
</dbReference>
<keyword evidence="10 12" id="KW-0811">Translocation</keyword>
<feature type="coiled-coil region" evidence="14">
    <location>
        <begin position="16"/>
        <end position="46"/>
    </location>
</feature>
<evidence type="ECO:0000256" key="1">
    <source>
        <dbReference type="ARBA" id="ARBA00004170"/>
    </source>
</evidence>
<name>A0A2H0UWG6_9BACT</name>
<keyword evidence="11 12" id="KW-0472">Membrane</keyword>
<dbReference type="SMART" id="SM00957">
    <property type="entry name" value="SecA_DEAD"/>
    <property type="match status" value="1"/>
</dbReference>
<dbReference type="GO" id="GO:0005829">
    <property type="term" value="C:cytosol"/>
    <property type="evidence" value="ECO:0007669"/>
    <property type="project" value="TreeGrafter"/>
</dbReference>
<dbReference type="InterPro" id="IPR044722">
    <property type="entry name" value="SecA_SF2_C"/>
</dbReference>
<evidence type="ECO:0000256" key="3">
    <source>
        <dbReference type="ARBA" id="ARBA00022448"/>
    </source>
</evidence>
<comment type="caution">
    <text evidence="18">The sequence shown here is derived from an EMBL/GenBank/DDBJ whole genome shotgun (WGS) entry which is preliminary data.</text>
</comment>
<keyword evidence="7 12" id="KW-0067">ATP-binding</keyword>
<dbReference type="Gene3D" id="3.90.1440.10">
    <property type="entry name" value="SecA, preprotein cross-linking domain"/>
    <property type="match status" value="1"/>
</dbReference>
<dbReference type="InterPro" id="IPR011115">
    <property type="entry name" value="SecA_DEAD"/>
</dbReference>
<dbReference type="FunFam" id="3.90.1440.10:FF:000002">
    <property type="entry name" value="Protein translocase subunit SecA"/>
    <property type="match status" value="1"/>
</dbReference>
<dbReference type="InterPro" id="IPR000185">
    <property type="entry name" value="SecA"/>
</dbReference>
<evidence type="ECO:0000259" key="15">
    <source>
        <dbReference type="PROSITE" id="PS51192"/>
    </source>
</evidence>
<dbReference type="GO" id="GO:0043952">
    <property type="term" value="P:protein transport by the Sec complex"/>
    <property type="evidence" value="ECO:0007669"/>
    <property type="project" value="UniProtKB-ARBA"/>
</dbReference>
<dbReference type="GO" id="GO:0017038">
    <property type="term" value="P:protein import"/>
    <property type="evidence" value="ECO:0007669"/>
    <property type="project" value="InterPro"/>
</dbReference>
<dbReference type="CDD" id="cd18803">
    <property type="entry name" value="SF2_C_secA"/>
    <property type="match status" value="1"/>
</dbReference>
<dbReference type="Pfam" id="PF21090">
    <property type="entry name" value="P-loop_SecA"/>
    <property type="match status" value="1"/>
</dbReference>
<dbReference type="Pfam" id="PF07516">
    <property type="entry name" value="SecA_SW"/>
    <property type="match status" value="1"/>
</dbReference>
<feature type="domain" description="SecA family profile" evidence="17">
    <location>
        <begin position="1"/>
        <end position="624"/>
    </location>
</feature>
<protein>
    <recommendedName>
        <fullName evidence="12 13">Protein translocase subunit SecA</fullName>
        <ecNumber evidence="12">7.4.2.8</ecNumber>
    </recommendedName>
</protein>
<evidence type="ECO:0000256" key="9">
    <source>
        <dbReference type="ARBA" id="ARBA00022967"/>
    </source>
</evidence>
<evidence type="ECO:0000256" key="8">
    <source>
        <dbReference type="ARBA" id="ARBA00022927"/>
    </source>
</evidence>
<evidence type="ECO:0000313" key="18">
    <source>
        <dbReference type="EMBL" id="PIR90430.1"/>
    </source>
</evidence>
<dbReference type="CDD" id="cd17928">
    <property type="entry name" value="DEXDc_SecA"/>
    <property type="match status" value="1"/>
</dbReference>
<dbReference type="Proteomes" id="UP000230132">
    <property type="component" value="Unassembled WGS sequence"/>
</dbReference>
<evidence type="ECO:0000313" key="19">
    <source>
        <dbReference type="Proteomes" id="UP000230132"/>
    </source>
</evidence>
<dbReference type="GO" id="GO:0005886">
    <property type="term" value="C:plasma membrane"/>
    <property type="evidence" value="ECO:0007669"/>
    <property type="project" value="UniProtKB-SubCell"/>
</dbReference>
<dbReference type="GO" id="GO:0065002">
    <property type="term" value="P:intracellular protein transmembrane transport"/>
    <property type="evidence" value="ECO:0007669"/>
    <property type="project" value="UniProtKB-UniRule"/>
</dbReference>
<feature type="binding site" evidence="12">
    <location>
        <position position="85"/>
    </location>
    <ligand>
        <name>ATP</name>
        <dbReference type="ChEBI" id="CHEBI:30616"/>
    </ligand>
</feature>
<dbReference type="PROSITE" id="PS01312">
    <property type="entry name" value="SECA"/>
    <property type="match status" value="1"/>
</dbReference>
<keyword evidence="14" id="KW-0175">Coiled coil</keyword>
<organism evidence="18 19">
    <name type="scientific">bacterium (Candidatus Gribaldobacteria) CG10_big_fil_rev_8_21_14_0_10_37_21</name>
    <dbReference type="NCBI Taxonomy" id="2014275"/>
    <lineage>
        <taxon>Bacteria</taxon>
        <taxon>Candidatus Gribaldobacteria</taxon>
    </lineage>
</organism>
<evidence type="ECO:0000259" key="16">
    <source>
        <dbReference type="PROSITE" id="PS51194"/>
    </source>
</evidence>
<comment type="subcellular location">
    <subcellularLocation>
        <location evidence="12">Cell membrane</location>
        <topology evidence="12">Peripheral membrane protein</topology>
        <orientation evidence="12">Cytoplasmic side</orientation>
    </subcellularLocation>
    <subcellularLocation>
        <location evidence="12">Cytoplasm</location>
    </subcellularLocation>
    <subcellularLocation>
        <location evidence="1">Membrane</location>
        <topology evidence="1">Peripheral membrane protein</topology>
    </subcellularLocation>
    <text evidence="12">Distribution is 50-50.</text>
</comment>
<dbReference type="PROSITE" id="PS51194">
    <property type="entry name" value="HELICASE_CTER"/>
    <property type="match status" value="1"/>
</dbReference>
<evidence type="ECO:0000259" key="17">
    <source>
        <dbReference type="PROSITE" id="PS51196"/>
    </source>
</evidence>
<evidence type="ECO:0000256" key="12">
    <source>
        <dbReference type="HAMAP-Rule" id="MF_01382"/>
    </source>
</evidence>
<dbReference type="Gene3D" id="3.40.50.300">
    <property type="entry name" value="P-loop containing nucleotide triphosphate hydrolases"/>
    <property type="match status" value="3"/>
</dbReference>
<evidence type="ECO:0000256" key="7">
    <source>
        <dbReference type="ARBA" id="ARBA00022840"/>
    </source>
</evidence>
<dbReference type="GO" id="GO:0008564">
    <property type="term" value="F:protein-exporting ATPase activity"/>
    <property type="evidence" value="ECO:0007669"/>
    <property type="project" value="UniProtKB-EC"/>
</dbReference>
<comment type="catalytic activity">
    <reaction evidence="12">
        <text>ATP + H2O + cellular proteinSide 1 = ADP + phosphate + cellular proteinSide 2.</text>
        <dbReference type="EC" id="7.4.2.8"/>
    </reaction>
</comment>
<sequence>MSFLENIFKDPEKTYLKKAQKKVLEINNKELELEKLSNEELKVKALSLKNEIQQGKNPDDFLVMAFALVRESSKRTLQQRHFDSQLLAGIALNEGKVIEMKTGEGKTLASTTTCFLNGLTGKGVHLITVNDYLAKRDAVWMGQIYHALGLTISCLAHEGAFLYDPNFGLEKEKDSDRDEARDLKGGFKVEESYLKPVSRKEAYLADITYGTNHEFGFDYLRDNLVQAPTQKVQRGFNYAIIDEVDSVLIDEARTPLIISAPDLESSKLYKDFARIAPRLKEAEDFEIDEKMKATFLTEKGIEKIEQILGLTNIYESHGIKYLHYIEQSLRAERFFKKDIDYIINNGEVIIIDEFTGRVMPGRRWSGGLHQAIEAKEGVQVKEESKTMATITFQNYFRMYKKLAGMTGTALTSAEEFDKVYGLKVIAMPTNKPVIRIDLPDQIFKTEKGKLKSIVSEIKKRHGLGQPILVGTRSVEKNEYLSAFLRREGVGHEILNAKNHQREGEIIAQAGKKGAVMVATNMAGRGVDIMLGGVPPSKDNLKEYEAWEKEREGVIQLGGLYVLGTERHEARRIDNQLRGRSGRQGDAGCSQFFVSLEDELMRIFGGEKIQQVMTILKVEEDQPIESKMISSVIEKAQTKVEGLNFDSRKYVLEYDDVISKQRNKIYKERDRVLSMATLELKEFILDVLNQEITTIFQMAENPLADLKAILPLKEEEIKTEEQVLVRCEELLKEKENKEGEEGFLKALKFVVLKTLDDFWIEHLVNLDHLKDSVCLRAYGGRDPLVEYKTESHKMFQGLIAEAHSQIAHLAFKISFKNQIRSS</sequence>
<dbReference type="SMART" id="SM00958">
    <property type="entry name" value="SecA_PP_bind"/>
    <property type="match status" value="1"/>
</dbReference>
<keyword evidence="8 12" id="KW-0653">Protein transport</keyword>
<keyword evidence="9 12" id="KW-1278">Translocase</keyword>
<dbReference type="EC" id="7.4.2.8" evidence="12"/>
<dbReference type="InterPro" id="IPR027417">
    <property type="entry name" value="P-loop_NTPase"/>
</dbReference>
<dbReference type="GO" id="GO:0006605">
    <property type="term" value="P:protein targeting"/>
    <property type="evidence" value="ECO:0007669"/>
    <property type="project" value="UniProtKB-UniRule"/>
</dbReference>
<comment type="function">
    <text evidence="12">Part of the Sec protein translocase complex. Interacts with the SecYEG preprotein conducting channel. Has a central role in coupling the hydrolysis of ATP to the transfer of proteins into and across the cell membrane, serving as an ATP-driven molecular motor driving the stepwise translocation of polypeptide chains across the membrane.</text>
</comment>
<feature type="binding site" evidence="12">
    <location>
        <position position="527"/>
    </location>
    <ligand>
        <name>ATP</name>
        <dbReference type="ChEBI" id="CHEBI:30616"/>
    </ligand>
</feature>
<evidence type="ECO:0000256" key="11">
    <source>
        <dbReference type="ARBA" id="ARBA00023136"/>
    </source>
</evidence>
<dbReference type="PROSITE" id="PS51196">
    <property type="entry name" value="SECA_MOTOR_DEAD"/>
    <property type="match status" value="1"/>
</dbReference>
<feature type="binding site" evidence="12">
    <location>
        <begin position="103"/>
        <end position="107"/>
    </location>
    <ligand>
        <name>ATP</name>
        <dbReference type="ChEBI" id="CHEBI:30616"/>
    </ligand>
</feature>
<evidence type="ECO:0000256" key="5">
    <source>
        <dbReference type="ARBA" id="ARBA00022490"/>
    </source>
</evidence>
<dbReference type="PANTHER" id="PTHR30612">
    <property type="entry name" value="SECA INNER MEMBRANE COMPONENT OF SEC PROTEIN SECRETION SYSTEM"/>
    <property type="match status" value="1"/>
</dbReference>
<dbReference type="Gene3D" id="1.10.3060.10">
    <property type="entry name" value="Helical scaffold and wing domains of SecA"/>
    <property type="match status" value="1"/>
</dbReference>
<gene>
    <name evidence="12" type="primary">secA</name>
    <name evidence="18" type="ORF">COU05_02125</name>
</gene>